<keyword evidence="2" id="KW-0812">Transmembrane</keyword>
<dbReference type="NCBIfam" id="NF009316">
    <property type="entry name" value="PRK12674.1-5"/>
    <property type="match status" value="1"/>
</dbReference>
<dbReference type="Proteomes" id="UP001208938">
    <property type="component" value="Unassembled WGS sequence"/>
</dbReference>
<evidence type="ECO:0000313" key="4">
    <source>
        <dbReference type="Proteomes" id="UP001208938"/>
    </source>
</evidence>
<keyword evidence="2" id="KW-1133">Transmembrane helix</keyword>
<dbReference type="PANTHER" id="PTHR34703">
    <property type="entry name" value="ANTIPORTER SUBUNIT MNHG2-RELATED"/>
    <property type="match status" value="1"/>
</dbReference>
<dbReference type="EMBL" id="JAPDFL010000001">
    <property type="protein sequence ID" value="MCW1933431.1"/>
    <property type="molecule type" value="Genomic_DNA"/>
</dbReference>
<dbReference type="NCBIfam" id="TIGR01300">
    <property type="entry name" value="CPA3_mnhG_phaG"/>
    <property type="match status" value="1"/>
</dbReference>
<sequence>MDYDLPLWADIAVSAFLLIAAFFGLVGSYGLIRLPDAMTRLHAPTKATTLGVGGVLIGSMIFVFATEGRFSAHELLISLFLFLTSPITALFIAKVHIHLNERPDTLPEPRDGAGWASFTADGPARGVRDLSPLPDTEPDQNT</sequence>
<gene>
    <name evidence="3" type="ORF">OKW52_14470</name>
</gene>
<comment type="caution">
    <text evidence="3">The sequence shown here is derived from an EMBL/GenBank/DDBJ whole genome shotgun (WGS) entry which is preliminary data.</text>
</comment>
<feature type="transmembrane region" description="Helical" evidence="2">
    <location>
        <begin position="75"/>
        <end position="93"/>
    </location>
</feature>
<keyword evidence="4" id="KW-1185">Reference proteome</keyword>
<accession>A0ABT3H0T6</accession>
<feature type="transmembrane region" description="Helical" evidence="2">
    <location>
        <begin position="12"/>
        <end position="32"/>
    </location>
</feature>
<dbReference type="Pfam" id="PF03334">
    <property type="entry name" value="PhaG_MnhG_YufB"/>
    <property type="match status" value="1"/>
</dbReference>
<evidence type="ECO:0000256" key="1">
    <source>
        <dbReference type="SAM" id="MobiDB-lite"/>
    </source>
</evidence>
<feature type="transmembrane region" description="Helical" evidence="2">
    <location>
        <begin position="44"/>
        <end position="63"/>
    </location>
</feature>
<dbReference type="RefSeq" id="WP_264506345.1">
    <property type="nucleotide sequence ID" value="NZ_JAPDFL010000001.1"/>
</dbReference>
<keyword evidence="2" id="KW-0472">Membrane</keyword>
<dbReference type="InterPro" id="IPR005133">
    <property type="entry name" value="PhaG_MnhG_YufB"/>
</dbReference>
<reference evidence="3 4" key="1">
    <citation type="submission" date="2022-10" db="EMBL/GenBank/DDBJ databases">
        <title>Pararhodobacter sp. nov., isolated from marine algae.</title>
        <authorList>
            <person name="Choi B.J."/>
            <person name="Kim J.M."/>
            <person name="Lee J.K."/>
            <person name="Choi D.G."/>
            <person name="Jeon C.O."/>
        </authorList>
    </citation>
    <scope>NUCLEOTIDE SEQUENCE [LARGE SCALE GENOMIC DNA]</scope>
    <source>
        <strain evidence="3 4">ZQ420</strain>
    </source>
</reference>
<name>A0ABT3H0T6_9RHOB</name>
<protein>
    <submittedName>
        <fullName evidence="3">Na+/H+ antiporter subunit G</fullName>
    </submittedName>
</protein>
<dbReference type="PANTHER" id="PTHR34703:SF1">
    <property type="entry name" value="ANTIPORTER SUBUNIT MNHG2-RELATED"/>
    <property type="match status" value="1"/>
</dbReference>
<evidence type="ECO:0000256" key="2">
    <source>
        <dbReference type="SAM" id="Phobius"/>
    </source>
</evidence>
<proteinExistence type="predicted"/>
<evidence type="ECO:0000313" key="3">
    <source>
        <dbReference type="EMBL" id="MCW1933431.1"/>
    </source>
</evidence>
<organism evidence="3 4">
    <name type="scientific">Pararhodobacter zhoushanensis</name>
    <dbReference type="NCBI Taxonomy" id="2479545"/>
    <lineage>
        <taxon>Bacteria</taxon>
        <taxon>Pseudomonadati</taxon>
        <taxon>Pseudomonadota</taxon>
        <taxon>Alphaproteobacteria</taxon>
        <taxon>Rhodobacterales</taxon>
        <taxon>Paracoccaceae</taxon>
        <taxon>Pararhodobacter</taxon>
    </lineage>
</organism>
<feature type="region of interest" description="Disordered" evidence="1">
    <location>
        <begin position="106"/>
        <end position="142"/>
    </location>
</feature>